<dbReference type="PROSITE" id="PS51721">
    <property type="entry name" value="G_CP"/>
    <property type="match status" value="1"/>
</dbReference>
<gene>
    <name evidence="3 6" type="primary">rsgA</name>
    <name evidence="6" type="ORF">E6K71_09400</name>
    <name evidence="7" type="ORF">E6K75_05225</name>
</gene>
<keyword evidence="3" id="KW-0699">rRNA-binding</keyword>
<evidence type="ECO:0000256" key="3">
    <source>
        <dbReference type="HAMAP-Rule" id="MF_01820"/>
    </source>
</evidence>
<comment type="caution">
    <text evidence="6">The sequence shown here is derived from an EMBL/GenBank/DDBJ whole genome shotgun (WGS) entry which is preliminary data.</text>
</comment>
<dbReference type="Gene3D" id="1.10.40.50">
    <property type="entry name" value="Probable gtpase engc, domain 3"/>
    <property type="match status" value="1"/>
</dbReference>
<evidence type="ECO:0000313" key="7">
    <source>
        <dbReference type="EMBL" id="TMQ58534.1"/>
    </source>
</evidence>
<keyword evidence="2 3" id="KW-0342">GTP-binding</keyword>
<feature type="domain" description="CP-type G" evidence="5">
    <location>
        <begin position="73"/>
        <end position="230"/>
    </location>
</feature>
<keyword evidence="1 3" id="KW-0547">Nucleotide-binding</keyword>
<feature type="binding site" evidence="3">
    <location>
        <begin position="172"/>
        <end position="180"/>
    </location>
    <ligand>
        <name>GTP</name>
        <dbReference type="ChEBI" id="CHEBI:37565"/>
    </ligand>
</feature>
<dbReference type="Proteomes" id="UP000320913">
    <property type="component" value="Unassembled WGS sequence"/>
</dbReference>
<dbReference type="SUPFAM" id="SSF52540">
    <property type="entry name" value="P-loop containing nucleoside triphosphate hydrolases"/>
    <property type="match status" value="1"/>
</dbReference>
<dbReference type="GO" id="GO:0005737">
    <property type="term" value="C:cytoplasm"/>
    <property type="evidence" value="ECO:0007669"/>
    <property type="project" value="UniProtKB-SubCell"/>
</dbReference>
<evidence type="ECO:0000313" key="8">
    <source>
        <dbReference type="Proteomes" id="UP000316292"/>
    </source>
</evidence>
<dbReference type="Pfam" id="PF03193">
    <property type="entry name" value="RsgA_GTPase"/>
    <property type="match status" value="1"/>
</dbReference>
<feature type="domain" description="EngC GTPase" evidence="4">
    <location>
        <begin position="82"/>
        <end position="228"/>
    </location>
</feature>
<accession>A0A538S8E5</accession>
<keyword evidence="3" id="KW-0479">Metal-binding</keyword>
<evidence type="ECO:0000259" key="4">
    <source>
        <dbReference type="PROSITE" id="PS50936"/>
    </source>
</evidence>
<dbReference type="GO" id="GO:0019843">
    <property type="term" value="F:rRNA binding"/>
    <property type="evidence" value="ECO:0007669"/>
    <property type="project" value="UniProtKB-KW"/>
</dbReference>
<keyword evidence="3" id="KW-0690">Ribosome biogenesis</keyword>
<dbReference type="InterPro" id="IPR030378">
    <property type="entry name" value="G_CP_dom"/>
</dbReference>
<dbReference type="EMBL" id="VBOR01000103">
    <property type="protein sequence ID" value="TMQ47637.1"/>
    <property type="molecule type" value="Genomic_DNA"/>
</dbReference>
<name>A0A538S8E5_UNCEI</name>
<reference evidence="8 9" key="1">
    <citation type="journal article" date="2019" name="Nat. Microbiol.">
        <title>Mediterranean grassland soil C-N compound turnover is dependent on rainfall and depth, and is mediated by genomically divergent microorganisms.</title>
        <authorList>
            <person name="Diamond S."/>
            <person name="Andeer P.F."/>
            <person name="Li Z."/>
            <person name="Crits-Christoph A."/>
            <person name="Burstein D."/>
            <person name="Anantharaman K."/>
            <person name="Lane K.R."/>
            <person name="Thomas B.C."/>
            <person name="Pan C."/>
            <person name="Northen T.R."/>
            <person name="Banfield J.F."/>
        </authorList>
    </citation>
    <scope>NUCLEOTIDE SEQUENCE [LARGE SCALE GENOMIC DNA]</scope>
    <source>
        <strain evidence="6">WS_1</strain>
        <strain evidence="7">WS_5</strain>
    </source>
</reference>
<organism evidence="6 8">
    <name type="scientific">Eiseniibacteriota bacterium</name>
    <dbReference type="NCBI Taxonomy" id="2212470"/>
    <lineage>
        <taxon>Bacteria</taxon>
        <taxon>Candidatus Eiseniibacteriota</taxon>
    </lineage>
</organism>
<evidence type="ECO:0000259" key="5">
    <source>
        <dbReference type="PROSITE" id="PS51721"/>
    </source>
</evidence>
<evidence type="ECO:0000256" key="1">
    <source>
        <dbReference type="ARBA" id="ARBA00022741"/>
    </source>
</evidence>
<comment type="subunit">
    <text evidence="3">Monomer. Associates with 30S ribosomal subunit, binds 16S rRNA.</text>
</comment>
<protein>
    <recommendedName>
        <fullName evidence="3">Small ribosomal subunit biogenesis GTPase RsgA</fullName>
        <ecNumber evidence="3">3.6.1.-</ecNumber>
    </recommendedName>
</protein>
<feature type="binding site" evidence="3">
    <location>
        <position position="253"/>
    </location>
    <ligand>
        <name>Zn(2+)</name>
        <dbReference type="ChEBI" id="CHEBI:29105"/>
    </ligand>
</feature>
<keyword evidence="3" id="KW-0963">Cytoplasm</keyword>
<dbReference type="EMBL" id="VBOV01000124">
    <property type="protein sequence ID" value="TMQ58534.1"/>
    <property type="molecule type" value="Genomic_DNA"/>
</dbReference>
<dbReference type="PANTHER" id="PTHR32120">
    <property type="entry name" value="SMALL RIBOSOMAL SUBUNIT BIOGENESIS GTPASE RSGA"/>
    <property type="match status" value="1"/>
</dbReference>
<feature type="binding site" evidence="3">
    <location>
        <begin position="122"/>
        <end position="125"/>
    </location>
    <ligand>
        <name>GTP</name>
        <dbReference type="ChEBI" id="CHEBI:37565"/>
    </ligand>
</feature>
<dbReference type="InterPro" id="IPR027417">
    <property type="entry name" value="P-loop_NTPase"/>
</dbReference>
<feature type="binding site" evidence="3">
    <location>
        <position position="260"/>
    </location>
    <ligand>
        <name>Zn(2+)</name>
        <dbReference type="ChEBI" id="CHEBI:29105"/>
    </ligand>
</feature>
<dbReference type="EC" id="3.6.1.-" evidence="3"/>
<dbReference type="GO" id="GO:0003924">
    <property type="term" value="F:GTPase activity"/>
    <property type="evidence" value="ECO:0007669"/>
    <property type="project" value="UniProtKB-UniRule"/>
</dbReference>
<dbReference type="PROSITE" id="PS50936">
    <property type="entry name" value="ENGC_GTPASE"/>
    <property type="match status" value="1"/>
</dbReference>
<dbReference type="GO" id="GO:0005525">
    <property type="term" value="F:GTP binding"/>
    <property type="evidence" value="ECO:0007669"/>
    <property type="project" value="UniProtKB-UniRule"/>
</dbReference>
<keyword evidence="3" id="KW-0378">Hydrolase</keyword>
<dbReference type="GO" id="GO:0046872">
    <property type="term" value="F:metal ion binding"/>
    <property type="evidence" value="ECO:0007669"/>
    <property type="project" value="UniProtKB-KW"/>
</dbReference>
<dbReference type="CDD" id="cd01854">
    <property type="entry name" value="YjeQ_EngC"/>
    <property type="match status" value="1"/>
</dbReference>
<dbReference type="NCBIfam" id="TIGR00157">
    <property type="entry name" value="ribosome small subunit-dependent GTPase A"/>
    <property type="match status" value="1"/>
</dbReference>
<dbReference type="InterPro" id="IPR010914">
    <property type="entry name" value="RsgA_GTPase_dom"/>
</dbReference>
<dbReference type="AlphaFoldDB" id="A0A538S8E5"/>
<dbReference type="GO" id="GO:0042274">
    <property type="term" value="P:ribosomal small subunit biogenesis"/>
    <property type="evidence" value="ECO:0007669"/>
    <property type="project" value="UniProtKB-UniRule"/>
</dbReference>
<sequence>MILAQMFGPSALVWDGVTILPAALDPKLKKGTRRGQSVLAVGDEVETERGQDGALSITAVAERRTYLARFGGEGQEAQVIAANVERAVIISSADEPPFRPAVVDRWALLARRGGLIPFLVLNKIDLVPLEAAEQMIEEAAVPLSHMLGSALIGTGMEALRDSIQGTASVFVGHSGVGKSSILRRLLPDTPIVTGEVSGKTGKGKHTTTSARLYPLPGGGHVIDTPGVRSVSLGNVSASEAAEVFPEIRDVGPCRFATCTHRTEPGCAVLAGVKDGSIPEGVYARYRKLLLEAEVP</sequence>
<evidence type="ECO:0000313" key="9">
    <source>
        <dbReference type="Proteomes" id="UP000320913"/>
    </source>
</evidence>
<dbReference type="PANTHER" id="PTHR32120:SF11">
    <property type="entry name" value="SMALL RIBOSOMAL SUBUNIT BIOGENESIS GTPASE RSGA 1, MITOCHONDRIAL-RELATED"/>
    <property type="match status" value="1"/>
</dbReference>
<comment type="cofactor">
    <cofactor evidence="3">
        <name>Zn(2+)</name>
        <dbReference type="ChEBI" id="CHEBI:29105"/>
    </cofactor>
    <text evidence="3">Binds 1 zinc ion per subunit.</text>
</comment>
<evidence type="ECO:0000256" key="2">
    <source>
        <dbReference type="ARBA" id="ARBA00023134"/>
    </source>
</evidence>
<keyword evidence="3" id="KW-0694">RNA-binding</keyword>
<feature type="binding site" evidence="3">
    <location>
        <position position="258"/>
    </location>
    <ligand>
        <name>Zn(2+)</name>
        <dbReference type="ChEBI" id="CHEBI:29105"/>
    </ligand>
</feature>
<comment type="similarity">
    <text evidence="3">Belongs to the TRAFAC class YlqF/YawG GTPase family. RsgA subfamily.</text>
</comment>
<dbReference type="InterPro" id="IPR004881">
    <property type="entry name" value="Ribosome_biogen_GTPase_RsgA"/>
</dbReference>
<comment type="function">
    <text evidence="3">One of several proteins that assist in the late maturation steps of the functional core of the 30S ribosomal subunit. Helps release RbfA from mature subunits. May play a role in the assembly of ribosomal proteins into the subunit. Circularly permuted GTPase that catalyzes slow GTP hydrolysis, GTPase activity is stimulated by the 30S ribosomal subunit.</text>
</comment>
<dbReference type="HAMAP" id="MF_01820">
    <property type="entry name" value="GTPase_RsgA"/>
    <property type="match status" value="1"/>
</dbReference>
<dbReference type="Proteomes" id="UP000316292">
    <property type="component" value="Unassembled WGS sequence"/>
</dbReference>
<evidence type="ECO:0000313" key="6">
    <source>
        <dbReference type="EMBL" id="TMQ47637.1"/>
    </source>
</evidence>
<dbReference type="Gene3D" id="3.40.50.300">
    <property type="entry name" value="P-loop containing nucleotide triphosphate hydrolases"/>
    <property type="match status" value="1"/>
</dbReference>
<feature type="binding site" evidence="3">
    <location>
        <position position="266"/>
    </location>
    <ligand>
        <name>Zn(2+)</name>
        <dbReference type="ChEBI" id="CHEBI:29105"/>
    </ligand>
</feature>
<comment type="subcellular location">
    <subcellularLocation>
        <location evidence="3">Cytoplasm</location>
    </subcellularLocation>
</comment>
<keyword evidence="3" id="KW-0862">Zinc</keyword>
<proteinExistence type="inferred from homology"/>